<feature type="compositionally biased region" description="Polar residues" evidence="2">
    <location>
        <begin position="295"/>
        <end position="313"/>
    </location>
</feature>
<evidence type="ECO:0000256" key="2">
    <source>
        <dbReference type="SAM" id="MobiDB-lite"/>
    </source>
</evidence>
<evidence type="ECO:0000313" key="3">
    <source>
        <dbReference type="EnsemblMetazoa" id="G28026.7:cds"/>
    </source>
</evidence>
<dbReference type="Proteomes" id="UP000005408">
    <property type="component" value="Unassembled WGS sequence"/>
</dbReference>
<name>A0A8W8LHC6_MAGGI</name>
<keyword evidence="1" id="KW-0175">Coiled coil</keyword>
<proteinExistence type="predicted"/>
<dbReference type="EnsemblMetazoa" id="G28026.7">
    <property type="protein sequence ID" value="G28026.7:cds"/>
    <property type="gene ID" value="G28026"/>
</dbReference>
<evidence type="ECO:0000256" key="1">
    <source>
        <dbReference type="SAM" id="Coils"/>
    </source>
</evidence>
<dbReference type="AlphaFoldDB" id="A0A8W8LHC6"/>
<protein>
    <submittedName>
        <fullName evidence="3">Uncharacterized protein</fullName>
    </submittedName>
</protein>
<organism evidence="3 4">
    <name type="scientific">Magallana gigas</name>
    <name type="common">Pacific oyster</name>
    <name type="synonym">Crassostrea gigas</name>
    <dbReference type="NCBI Taxonomy" id="29159"/>
    <lineage>
        <taxon>Eukaryota</taxon>
        <taxon>Metazoa</taxon>
        <taxon>Spiralia</taxon>
        <taxon>Lophotrochozoa</taxon>
        <taxon>Mollusca</taxon>
        <taxon>Bivalvia</taxon>
        <taxon>Autobranchia</taxon>
        <taxon>Pteriomorphia</taxon>
        <taxon>Ostreida</taxon>
        <taxon>Ostreoidea</taxon>
        <taxon>Ostreidae</taxon>
        <taxon>Magallana</taxon>
    </lineage>
</organism>
<keyword evidence="4" id="KW-1185">Reference proteome</keyword>
<sequence>MYLAQCGQHPRQVDIPDKRDLKMVSGYDLLDKLSRRRMYARSNVREKSSLSDHCDQQDIIISLDGVGIEVEGLGLCLYFSVWRVLQENMSEERKVLDLFPVSLSMEDKLLLMRLMERTSMDHRRSRTMPSWFEDNRSSYQHHADYLKKLSTLREELILQEQNHLANALDRLRMRQYGKDNALARSRPKEYPPDTRRSLVTTIEHFQKMRPKKSPPHISPLEGKQILEPQTYKLSRSPQLSDKAMASQRLLDDNIRSNLQRIPQTIVQPTSSIPNIGRKSIAKSKELGVGWFPDPQTATRTVTRGQRSTRSQSIQGRLQGINLDKLKELYCIYYLPTNTPTNASDDEDSFDLPEDRLGQEPVSFQHDKKKRLTMLEGKARLSHPEGGGDMSPRKHPVEQNINRFSDDLTLNGQGFRDYDVTPPVEGEGFSIYGDTISHPQRKQIVVDMPSIVFNNATPVHDESEVLERKRRSVLRKTFKQNEIRQRELRNLIDDVRELNKRSDELNESIKSASD</sequence>
<feature type="coiled-coil region" evidence="1">
    <location>
        <begin position="480"/>
        <end position="507"/>
    </location>
</feature>
<evidence type="ECO:0000313" key="4">
    <source>
        <dbReference type="Proteomes" id="UP000005408"/>
    </source>
</evidence>
<accession>A0A8W8LHC6</accession>
<feature type="region of interest" description="Disordered" evidence="2">
    <location>
        <begin position="293"/>
        <end position="313"/>
    </location>
</feature>
<reference evidence="3" key="1">
    <citation type="submission" date="2022-08" db="UniProtKB">
        <authorList>
            <consortium name="EnsemblMetazoa"/>
        </authorList>
    </citation>
    <scope>IDENTIFICATION</scope>
    <source>
        <strain evidence="3">05x7-T-G4-1.051#20</strain>
    </source>
</reference>
<feature type="region of interest" description="Disordered" evidence="2">
    <location>
        <begin position="341"/>
        <end position="360"/>
    </location>
</feature>
<feature type="region of interest" description="Disordered" evidence="2">
    <location>
        <begin position="207"/>
        <end position="227"/>
    </location>
</feature>